<keyword evidence="1" id="KW-1133">Transmembrane helix</keyword>
<evidence type="ECO:0000313" key="2">
    <source>
        <dbReference type="EMBL" id="BCT92464.1"/>
    </source>
</evidence>
<dbReference type="Proteomes" id="UP000681317">
    <property type="component" value="Chromosome"/>
</dbReference>
<gene>
    <name evidence="2" type="ORF">LYSCAS_14880</name>
</gene>
<dbReference type="EMBL" id="AP024545">
    <property type="protein sequence ID" value="BCT92464.1"/>
    <property type="molecule type" value="Genomic_DNA"/>
</dbReference>
<feature type="transmembrane region" description="Helical" evidence="1">
    <location>
        <begin position="59"/>
        <end position="82"/>
    </location>
</feature>
<name>A0ABM7Q5F9_9GAMM</name>
<keyword evidence="3" id="KW-1185">Reference proteome</keyword>
<evidence type="ECO:0000313" key="3">
    <source>
        <dbReference type="Proteomes" id="UP000681317"/>
    </source>
</evidence>
<proteinExistence type="predicted"/>
<reference evidence="2 3" key="1">
    <citation type="submission" date="2021-03" db="EMBL/GenBank/DDBJ databases">
        <title>Complete Genome Sequences of Two Lysobacter Strains Isolated from Sea Water (Lysobacter caseinilyticus) and Soil (Lysobacter helvus) in South Korea.</title>
        <authorList>
            <person name="Watanabe Y."/>
            <person name="Arakawa K."/>
        </authorList>
    </citation>
    <scope>NUCLEOTIDE SEQUENCE [LARGE SCALE GENOMIC DNA]</scope>
    <source>
        <strain evidence="2 3">KVB24</strain>
    </source>
</reference>
<dbReference type="RefSeq" id="WP_213437261.1">
    <property type="nucleotide sequence ID" value="NZ_AP024545.1"/>
</dbReference>
<evidence type="ECO:0000256" key="1">
    <source>
        <dbReference type="SAM" id="Phobius"/>
    </source>
</evidence>
<feature type="transmembrane region" description="Helical" evidence="1">
    <location>
        <begin position="6"/>
        <end position="27"/>
    </location>
</feature>
<keyword evidence="1" id="KW-0472">Membrane</keyword>
<sequence>MGAGDLTVAIIGTLSVVAMAIAFRAAFGFHMLSLLGAVVGFCVVLTGQGWLQSGYLDPLYVGIGLPIAFLYAMCVAIVVFYFSRPSPVRS</sequence>
<protein>
    <submittedName>
        <fullName evidence="2">Uncharacterized protein</fullName>
    </submittedName>
</protein>
<keyword evidence="1" id="KW-0812">Transmembrane</keyword>
<accession>A0ABM7Q5F9</accession>
<feature type="transmembrane region" description="Helical" evidence="1">
    <location>
        <begin position="34"/>
        <end position="53"/>
    </location>
</feature>
<organism evidence="2 3">
    <name type="scientific">Noviluteimonas caseinilytica</name>
    <dbReference type="NCBI Taxonomy" id="2675101"/>
    <lineage>
        <taxon>Bacteria</taxon>
        <taxon>Pseudomonadati</taxon>
        <taxon>Pseudomonadota</taxon>
        <taxon>Gammaproteobacteria</taxon>
        <taxon>Lysobacterales</taxon>
        <taxon>Lysobacteraceae</taxon>
        <taxon>Noviluteimonas</taxon>
    </lineage>
</organism>